<sequence>MYRLRRRRAGPDAMPIILPPNQPTAGYTSIEFVSAVMSLDYQPKIDLQQLESAERERIGQGGSFRVEKAFIDGDQRQLPLAVVIKHPLHKPNGATHNLNWNDILLEIQALLHPPIAACRNVVDLLAIGWEAETAEHIQPMLVMPYATFGTLDAYIRNHDPTVSSKIAMSFDVASALDVLHKCGIVHGDLKSENVLVFFEDQRPIAKLSDFGCSVINPQSFRKIAAGTPPWNCPEWRDVIAKENLPQTDVYSFGLLFWRVLSKGPNPFRSLESFSEGSELTETLVEKLKSSKDDKFLEEANKSLQTDDPLSKRFQLLEEILGNSIRHDPSKRNLHRCLRSLKVILNLESPSAISQCGRESIEGEVDVKPYLFELEEKVDIQAVSRLPWTLQQRLFKHHLAVSNAPENQLNTKQRMASSRWLFLYYLLGIGMDENDELACHHLLTAARCGDPVAKSLSYRAIIALRTSSTFESVDLVTIGQWLGRNLELGYWGAKEDFAHLYASNENQAERILKWFGIALDRLCCYMAGVGKEYFLDAQGNRLNPFGIESQADFERRVREKQREGEFDVNAFSVNSRGDGLLHLAATCGFEDATTFLIQHFGQVLDINVTNYNGETSLLSASRAGQSNTVLILLKNGADLRPSNTGESPLHWLGAFKTGFSELGSLMLLSTAKEGGSEHEAKMCHLHQKASGTAYSEYWSSRLPGGTPLHRAVHFKIPAVVETLLRLGADPHEPGVEKNPESALQLACIRHYADIVEILLDYMNISDVGQLESIPLLHTALSRNSKIVSLVDSGVRSIGSEDLRSTVDVLIRRKANPGPLSYVLDGKSTRITALFQAVESDSLRCVELALSKSLLTSKTFLNMPCGIPARTPLNVAVENGSLEIVEALLEAGADPTNPIGENNTSAEISVLHSCALADFSVKPDTLLRIFNLLAPRFKSVDLQAANYEGLTDVLESPFVLAVRLGRFDLASSLLCRGADIDFLFAKTVSESNESGNTNLKSFDLMTRDHDGHHNYSQITILGALLTIPSPSTNSITKFLLGYDDEGRKKKDWQHKLPSVVVSKHTNWTIWHAVAYRRTRVPLYDMEHVKELTRLLSENYQHLGKEFLNKRCGNGSPSDSKKTALHVAVECTNPEVVAALLRLGADREATDSDGYRPIDYASSILQEEIDIEEELGWDEVATRREIQRRKDIYIMLGGDMSVFECSDGEDLESNIQVVLEIDPSREDPTTQACVVPDSVSRP</sequence>
<organism evidence="1 2">
    <name type="scientific">Lindgomyces ingoldianus</name>
    <dbReference type="NCBI Taxonomy" id="673940"/>
    <lineage>
        <taxon>Eukaryota</taxon>
        <taxon>Fungi</taxon>
        <taxon>Dikarya</taxon>
        <taxon>Ascomycota</taxon>
        <taxon>Pezizomycotina</taxon>
        <taxon>Dothideomycetes</taxon>
        <taxon>Pleosporomycetidae</taxon>
        <taxon>Pleosporales</taxon>
        <taxon>Lindgomycetaceae</taxon>
        <taxon>Lindgomyces</taxon>
    </lineage>
</organism>
<accession>A0ACB6QSE5</accession>
<comment type="caution">
    <text evidence="1">The sequence shown here is derived from an EMBL/GenBank/DDBJ whole genome shotgun (WGS) entry which is preliminary data.</text>
</comment>
<reference evidence="1" key="1">
    <citation type="journal article" date="2020" name="Stud. Mycol.">
        <title>101 Dothideomycetes genomes: a test case for predicting lifestyles and emergence of pathogens.</title>
        <authorList>
            <person name="Haridas S."/>
            <person name="Albert R."/>
            <person name="Binder M."/>
            <person name="Bloem J."/>
            <person name="Labutti K."/>
            <person name="Salamov A."/>
            <person name="Andreopoulos B."/>
            <person name="Baker S."/>
            <person name="Barry K."/>
            <person name="Bills G."/>
            <person name="Bluhm B."/>
            <person name="Cannon C."/>
            <person name="Castanera R."/>
            <person name="Culley D."/>
            <person name="Daum C."/>
            <person name="Ezra D."/>
            <person name="Gonzalez J."/>
            <person name="Henrissat B."/>
            <person name="Kuo A."/>
            <person name="Liang C."/>
            <person name="Lipzen A."/>
            <person name="Lutzoni F."/>
            <person name="Magnuson J."/>
            <person name="Mondo S."/>
            <person name="Nolan M."/>
            <person name="Ohm R."/>
            <person name="Pangilinan J."/>
            <person name="Park H.-J."/>
            <person name="Ramirez L."/>
            <person name="Alfaro M."/>
            <person name="Sun H."/>
            <person name="Tritt A."/>
            <person name="Yoshinaga Y."/>
            <person name="Zwiers L.-H."/>
            <person name="Turgeon B."/>
            <person name="Goodwin S."/>
            <person name="Spatafora J."/>
            <person name="Crous P."/>
            <person name="Grigoriev I."/>
        </authorList>
    </citation>
    <scope>NUCLEOTIDE SEQUENCE</scope>
    <source>
        <strain evidence="1">ATCC 200398</strain>
    </source>
</reference>
<evidence type="ECO:0000313" key="2">
    <source>
        <dbReference type="Proteomes" id="UP000799755"/>
    </source>
</evidence>
<name>A0ACB6QSE5_9PLEO</name>
<proteinExistence type="predicted"/>
<dbReference type="Proteomes" id="UP000799755">
    <property type="component" value="Unassembled WGS sequence"/>
</dbReference>
<protein>
    <submittedName>
        <fullName evidence="1">Uncharacterized protein</fullName>
    </submittedName>
</protein>
<keyword evidence="2" id="KW-1185">Reference proteome</keyword>
<evidence type="ECO:0000313" key="1">
    <source>
        <dbReference type="EMBL" id="KAF2469939.1"/>
    </source>
</evidence>
<dbReference type="EMBL" id="MU003509">
    <property type="protein sequence ID" value="KAF2469939.1"/>
    <property type="molecule type" value="Genomic_DNA"/>
</dbReference>
<gene>
    <name evidence="1" type="ORF">BDR25DRAFT_343230</name>
</gene>